<dbReference type="EMBL" id="MDGQ01000005">
    <property type="protein sequence ID" value="OEK05629.1"/>
    <property type="molecule type" value="Genomic_DNA"/>
</dbReference>
<evidence type="ECO:0000313" key="2">
    <source>
        <dbReference type="EMBL" id="OEK05629.1"/>
    </source>
</evidence>
<keyword evidence="1" id="KW-0732">Signal</keyword>
<feature type="signal peptide" evidence="1">
    <location>
        <begin position="1"/>
        <end position="22"/>
    </location>
</feature>
<dbReference type="SUPFAM" id="SSF51004">
    <property type="entry name" value="C-terminal (heme d1) domain of cytochrome cd1-nitrite reductase"/>
    <property type="match status" value="1"/>
</dbReference>
<sequence>MAKVSYLIVACAAIIMLSPSLAKAQKKIVVSNSDLTLSVGEELKLDVYVTDDGKKTDDRIRIFSRDKKKVFVDSSGVARAFLPGKVNLLAFAAGVRHSFDITVEYPKISEIKLSDIPEQIYRGTPVQFNYAVIDDAGLTRTDVQVDLSSSDEKIATVDAFGYIHSRQTGKVNITAKVDNIENTVSLNIVENPVQYIELEVDNGAGRTGDVFHFSAKAIDKDGQAINDFPMRYSFDGIADDVSTTASGLIRQDGSFVADKAGVYTVTVSAGVASAQKTLRITPRNVQRKIKTVGQGTVSEKFTSDLWVWEGQDGRDYAVTGTWSADGTAYFWDVTDPSNIIRIDSVQVDARTVNDVKVSEDGNVTVISREGASNRKNGLVILDTSNPRDVKIHATYNQNLTGGVHNVFIDKGYVYALSAGQKYYVIDIKDPKNPKAVSKFELDTPGHSIHDVWVKDGIAYSSNWSDGIQLVDVGNGIAGGSPKNPVQFASYTYPSGDNHAAFPFKSKSTGKFYVIGGDEVFPYGENGSYLAGGYLHMIDFTDLDNPQEVARFEVPFAGSHNFWVDEESETLYATFYNGGVRVIDISGELMGDLLAQGRQITFFMPGDPDGFIPNMPQTWGAQLHKGHLFYSDMHSGLWVSKVEPPKDENIKLESK</sequence>
<dbReference type="STRING" id="1563681.BFP71_16395"/>
<evidence type="ECO:0000256" key="1">
    <source>
        <dbReference type="SAM" id="SignalP"/>
    </source>
</evidence>
<comment type="caution">
    <text evidence="2">The sequence shown here is derived from an EMBL/GenBank/DDBJ whole genome shotgun (WGS) entry which is preliminary data.</text>
</comment>
<evidence type="ECO:0000313" key="3">
    <source>
        <dbReference type="Proteomes" id="UP000095552"/>
    </source>
</evidence>
<proteinExistence type="predicted"/>
<accession>A0A1E5T2N2</accession>
<gene>
    <name evidence="2" type="ORF">BFP71_16395</name>
</gene>
<dbReference type="InterPro" id="IPR011048">
    <property type="entry name" value="Haem_d1_sf"/>
</dbReference>
<dbReference type="AlphaFoldDB" id="A0A1E5T2N2"/>
<protein>
    <recommendedName>
        <fullName evidence="4">BIG2 domain-containing protein</fullName>
    </recommendedName>
</protein>
<name>A0A1E5T2N2_9BACT</name>
<evidence type="ECO:0008006" key="4">
    <source>
        <dbReference type="Google" id="ProtNLM"/>
    </source>
</evidence>
<dbReference type="InterPro" id="IPR008964">
    <property type="entry name" value="Invasin/intimin_cell_adhesion"/>
</dbReference>
<dbReference type="Proteomes" id="UP000095552">
    <property type="component" value="Unassembled WGS sequence"/>
</dbReference>
<reference evidence="2 3" key="1">
    <citation type="submission" date="2016-08" db="EMBL/GenBank/DDBJ databases">
        <title>Draft genome of Fabibacter sp. strain SK-8.</title>
        <authorList>
            <person name="Wong S.-K."/>
            <person name="Hamasaki K."/>
            <person name="Yoshizawa S."/>
        </authorList>
    </citation>
    <scope>NUCLEOTIDE SEQUENCE [LARGE SCALE GENOMIC DNA]</scope>
    <source>
        <strain evidence="2 3">SK-8</strain>
    </source>
</reference>
<organism evidence="2 3">
    <name type="scientific">Roseivirga misakiensis</name>
    <dbReference type="NCBI Taxonomy" id="1563681"/>
    <lineage>
        <taxon>Bacteria</taxon>
        <taxon>Pseudomonadati</taxon>
        <taxon>Bacteroidota</taxon>
        <taxon>Cytophagia</taxon>
        <taxon>Cytophagales</taxon>
        <taxon>Roseivirgaceae</taxon>
        <taxon>Roseivirga</taxon>
    </lineage>
</organism>
<dbReference type="Gene3D" id="2.60.40.1080">
    <property type="match status" value="2"/>
</dbReference>
<dbReference type="SUPFAM" id="SSF49373">
    <property type="entry name" value="Invasin/intimin cell-adhesion fragments"/>
    <property type="match status" value="1"/>
</dbReference>
<feature type="chain" id="PRO_5009185882" description="BIG2 domain-containing protein" evidence="1">
    <location>
        <begin position="23"/>
        <end position="654"/>
    </location>
</feature>
<keyword evidence="3" id="KW-1185">Reference proteome</keyword>
<dbReference type="Gene3D" id="2.130.10.10">
    <property type="entry name" value="YVTN repeat-like/Quinoprotein amine dehydrogenase"/>
    <property type="match status" value="1"/>
</dbReference>
<dbReference type="InterPro" id="IPR015943">
    <property type="entry name" value="WD40/YVTN_repeat-like_dom_sf"/>
</dbReference>